<proteinExistence type="predicted"/>
<evidence type="ECO:0000313" key="2">
    <source>
        <dbReference type="Proteomes" id="UP000827976"/>
    </source>
</evidence>
<comment type="caution">
    <text evidence="1">The sequence shown here is derived from an EMBL/GenBank/DDBJ whole genome shotgun (WGS) entry which is preliminary data.</text>
</comment>
<keyword evidence="2" id="KW-1185">Reference proteome</keyword>
<accession>A0ACB7UYZ0</accession>
<evidence type="ECO:0000313" key="1">
    <source>
        <dbReference type="EMBL" id="KAH7666144.1"/>
    </source>
</evidence>
<reference evidence="2" key="1">
    <citation type="journal article" date="2022" name="Nat. Commun.">
        <title>Chromosome evolution and the genetic basis of agronomically important traits in greater yam.</title>
        <authorList>
            <person name="Bredeson J.V."/>
            <person name="Lyons J.B."/>
            <person name="Oniyinde I.O."/>
            <person name="Okereke N.R."/>
            <person name="Kolade O."/>
            <person name="Nnabue I."/>
            <person name="Nwadili C.O."/>
            <person name="Hribova E."/>
            <person name="Parker M."/>
            <person name="Nwogha J."/>
            <person name="Shu S."/>
            <person name="Carlson J."/>
            <person name="Kariba R."/>
            <person name="Muthemba S."/>
            <person name="Knop K."/>
            <person name="Barton G.J."/>
            <person name="Sherwood A.V."/>
            <person name="Lopez-Montes A."/>
            <person name="Asiedu R."/>
            <person name="Jamnadass R."/>
            <person name="Muchugi A."/>
            <person name="Goodstein D."/>
            <person name="Egesi C.N."/>
            <person name="Featherston J."/>
            <person name="Asfaw A."/>
            <person name="Simpson G.G."/>
            <person name="Dolezel J."/>
            <person name="Hendre P.S."/>
            <person name="Van Deynze A."/>
            <person name="Kumar P.L."/>
            <person name="Obidiegwu J.E."/>
            <person name="Bhattacharjee R."/>
            <person name="Rokhsar D.S."/>
        </authorList>
    </citation>
    <scope>NUCLEOTIDE SEQUENCE [LARGE SCALE GENOMIC DNA]</scope>
    <source>
        <strain evidence="2">cv. TDa95/00328</strain>
    </source>
</reference>
<dbReference type="Proteomes" id="UP000827976">
    <property type="component" value="Chromosome 13"/>
</dbReference>
<protein>
    <submittedName>
        <fullName evidence="1">FHY3/FAR1 family protein</fullName>
    </submittedName>
</protein>
<gene>
    <name evidence="1" type="ORF">IHE45_13G082000</name>
</gene>
<name>A0ACB7UYZ0_DIOAL</name>
<dbReference type="EMBL" id="CM037023">
    <property type="protein sequence ID" value="KAH7666144.1"/>
    <property type="molecule type" value="Genomic_DNA"/>
</dbReference>
<organism evidence="1 2">
    <name type="scientific">Dioscorea alata</name>
    <name type="common">Purple yam</name>
    <dbReference type="NCBI Taxonomy" id="55571"/>
    <lineage>
        <taxon>Eukaryota</taxon>
        <taxon>Viridiplantae</taxon>
        <taxon>Streptophyta</taxon>
        <taxon>Embryophyta</taxon>
        <taxon>Tracheophyta</taxon>
        <taxon>Spermatophyta</taxon>
        <taxon>Magnoliopsida</taxon>
        <taxon>Liliopsida</taxon>
        <taxon>Dioscoreales</taxon>
        <taxon>Dioscoreaceae</taxon>
        <taxon>Dioscorea</taxon>
    </lineage>
</organism>
<sequence length="510" mass="59775">MRVKDPLFVYDMQLDDEGMITNIFWADGKGRADYEVFGDVVTFDTTFRTNKYDRPFAPLLRINNHGQTIVFGVALLYQENVESFVWLFQTFIGVMNGKHPTTILNDQSAAMAKAIMIALPTTHHRLCIWHIYQNAAKHLAHVFSGMRSFAIAFQQVIYDYEDEASFLEAWENLLEKYNLRENPWLLKLFEERKKWAMVYGRHIFCGNMMSTQRSKSFNSVLRNYLTSKLGVARFFEQFERVLADRRYAELQEDYKMMDQSISSKELCLILRQMVQLYTPSIFQKLKDEYGKILYVMVELLSEENTLKTYKAVHVDASCYASLVTFDCSTETIECSCKKFEFCGIPCMHMLRVLDVNQKFMLPDKYIMKRWTRKARDMDTCIFVSTTAEEDPRVAKNKRYMDMCHRYQKLISEASEYEEAYKEVVRHYFVLDGKVKDIVKMSHLGKEEYLSTIDISNQNSSHDYHGARGLAIKCKARCGGRSVKRIKGPLEQSKKKKKPTPVSDTFFFNWF</sequence>